<feature type="region of interest" description="Disordered" evidence="1">
    <location>
        <begin position="173"/>
        <end position="192"/>
    </location>
</feature>
<evidence type="ECO:0000259" key="2">
    <source>
        <dbReference type="PROSITE" id="PS00028"/>
    </source>
</evidence>
<organism evidence="3 4">
    <name type="scientific">Paratrimastix pyriformis</name>
    <dbReference type="NCBI Taxonomy" id="342808"/>
    <lineage>
        <taxon>Eukaryota</taxon>
        <taxon>Metamonada</taxon>
        <taxon>Preaxostyla</taxon>
        <taxon>Paratrimastigidae</taxon>
        <taxon>Paratrimastix</taxon>
    </lineage>
</organism>
<dbReference type="EMBL" id="JAPMOS010000063">
    <property type="protein sequence ID" value="KAJ4456691.1"/>
    <property type="molecule type" value="Genomic_DNA"/>
</dbReference>
<evidence type="ECO:0000256" key="1">
    <source>
        <dbReference type="SAM" id="MobiDB-lite"/>
    </source>
</evidence>
<keyword evidence="4" id="KW-1185">Reference proteome</keyword>
<dbReference type="InterPro" id="IPR013087">
    <property type="entry name" value="Znf_C2H2_type"/>
</dbReference>
<dbReference type="PROSITE" id="PS00028">
    <property type="entry name" value="ZINC_FINGER_C2H2_1"/>
    <property type="match status" value="1"/>
</dbReference>
<gene>
    <name evidence="3" type="ORF">PAPYR_7995</name>
</gene>
<dbReference type="Proteomes" id="UP001141327">
    <property type="component" value="Unassembled WGS sequence"/>
</dbReference>
<name>A0ABQ8UFP3_9EUKA</name>
<feature type="compositionally biased region" description="Gly residues" evidence="1">
    <location>
        <begin position="175"/>
        <end position="186"/>
    </location>
</feature>
<accession>A0ABQ8UFP3</accession>
<evidence type="ECO:0000313" key="4">
    <source>
        <dbReference type="Proteomes" id="UP001141327"/>
    </source>
</evidence>
<sequence length="192" mass="21308">MSFVCAHCSQRFSDDLQRYQHCLLHHGSFVNRGAAEESQYFLSEMFDGLAQVQSRTEADRFLQSLRVQSQPAFEQLLRVLHQVQAMSITESPSDIEMGKTADLIVETVKRFPSVISLPQINHFLACWARSAQAEPFRQFVPFPKSPAPGSQPQHTPPPPPPPPREADLTYLLRGADGGAMGGGQGVGMFAKR</sequence>
<feature type="compositionally biased region" description="Pro residues" evidence="1">
    <location>
        <begin position="154"/>
        <end position="163"/>
    </location>
</feature>
<feature type="region of interest" description="Disordered" evidence="1">
    <location>
        <begin position="139"/>
        <end position="168"/>
    </location>
</feature>
<comment type="caution">
    <text evidence="3">The sequence shown here is derived from an EMBL/GenBank/DDBJ whole genome shotgun (WGS) entry which is preliminary data.</text>
</comment>
<evidence type="ECO:0000313" key="3">
    <source>
        <dbReference type="EMBL" id="KAJ4456691.1"/>
    </source>
</evidence>
<feature type="domain" description="C2H2-type" evidence="2">
    <location>
        <begin position="5"/>
        <end position="26"/>
    </location>
</feature>
<reference evidence="3" key="1">
    <citation type="journal article" date="2022" name="bioRxiv">
        <title>Genomics of Preaxostyla Flagellates Illuminates Evolutionary Transitions and the Path Towards Mitochondrial Loss.</title>
        <authorList>
            <person name="Novak L.V.F."/>
            <person name="Treitli S.C."/>
            <person name="Pyrih J."/>
            <person name="Halakuc P."/>
            <person name="Pipaliya S.V."/>
            <person name="Vacek V."/>
            <person name="Brzon O."/>
            <person name="Soukal P."/>
            <person name="Eme L."/>
            <person name="Dacks J.B."/>
            <person name="Karnkowska A."/>
            <person name="Elias M."/>
            <person name="Hampl V."/>
        </authorList>
    </citation>
    <scope>NUCLEOTIDE SEQUENCE</scope>
    <source>
        <strain evidence="3">RCP-MX</strain>
    </source>
</reference>
<protein>
    <recommendedName>
        <fullName evidence="2">C2H2-type domain-containing protein</fullName>
    </recommendedName>
</protein>
<proteinExistence type="predicted"/>